<comment type="caution">
    <text evidence="3">The sequence shown here is derived from an EMBL/GenBank/DDBJ whole genome shotgun (WGS) entry which is preliminary data.</text>
</comment>
<dbReference type="Gene3D" id="3.40.50.300">
    <property type="entry name" value="P-loop containing nucleotide triphosphate hydrolases"/>
    <property type="match status" value="1"/>
</dbReference>
<keyword evidence="1" id="KW-0677">Repeat</keyword>
<dbReference type="Proteomes" id="UP000253153">
    <property type="component" value="Unassembled WGS sequence"/>
</dbReference>
<accession>A0A366QJ71</accession>
<keyword evidence="4" id="KW-1185">Reference proteome</keyword>
<organism evidence="3 4">
    <name type="scientific">Fusarium coffeatum</name>
    <dbReference type="NCBI Taxonomy" id="231269"/>
    <lineage>
        <taxon>Eukaryota</taxon>
        <taxon>Fungi</taxon>
        <taxon>Dikarya</taxon>
        <taxon>Ascomycota</taxon>
        <taxon>Pezizomycotina</taxon>
        <taxon>Sordariomycetes</taxon>
        <taxon>Hypocreomycetidae</taxon>
        <taxon>Hypocreales</taxon>
        <taxon>Nectriaceae</taxon>
        <taxon>Fusarium</taxon>
        <taxon>Fusarium incarnatum-equiseti species complex</taxon>
    </lineage>
</organism>
<dbReference type="AlphaFoldDB" id="A0A366QJ71"/>
<proteinExistence type="predicted"/>
<feature type="domain" description="Nephrocystin 3-like N-terminal" evidence="2">
    <location>
        <begin position="270"/>
        <end position="450"/>
    </location>
</feature>
<protein>
    <recommendedName>
        <fullName evidence="2">Nephrocystin 3-like N-terminal domain-containing protein</fullName>
    </recommendedName>
</protein>
<dbReference type="InterPro" id="IPR027417">
    <property type="entry name" value="P-loop_NTPase"/>
</dbReference>
<evidence type="ECO:0000259" key="2">
    <source>
        <dbReference type="Pfam" id="PF24883"/>
    </source>
</evidence>
<dbReference type="RefSeq" id="XP_031010374.1">
    <property type="nucleotide sequence ID" value="XM_031165571.1"/>
</dbReference>
<evidence type="ECO:0000313" key="3">
    <source>
        <dbReference type="EMBL" id="RBR04979.1"/>
    </source>
</evidence>
<gene>
    <name evidence="3" type="ORF">FIESC28_11447</name>
</gene>
<dbReference type="Pfam" id="PF24883">
    <property type="entry name" value="NPHP3_N"/>
    <property type="match status" value="1"/>
</dbReference>
<evidence type="ECO:0000313" key="4">
    <source>
        <dbReference type="Proteomes" id="UP000253153"/>
    </source>
</evidence>
<dbReference type="PANTHER" id="PTHR10039">
    <property type="entry name" value="AMELOGENIN"/>
    <property type="match status" value="1"/>
</dbReference>
<sequence>MDPASAIGVTSAVITFLEFSWKVVRNAKEIYDSADGCSNDNLTRESVARSMQAFSRKLQPPDSSAITPEYEGICNLSSECQSISSEILKIFNSVKIGGDKSKYAAFLAGLKTWRCKKDLIQLEERLTQCGAQLSLELSYLKSEQMTYSLDQIRSLVTDDTSKLQQIQRNVDELRQTAEANLGTDILAQVRDILQRQDAVLDRVCQDRILRSLCPSDMDSRYNQVHLPADETFTWVLDPKQRRKSNCSTKDDESDRPSGYWVSRQRQMQLQSNKKFVDWLAVSDGIFHVSGKLGSGKSTLMKLLYTHPRTRKELEVWSASKKLFMSNFYFWKPGTSSQNSLNGLYRSLLYSILTEYPELIPSVLPGYWDQAKKDRAVIQSPFLISPEIIERSLFMLLKNELFYKSRRLCIFIDGLDEFVGSGQHDYRTLVDILDTWVQDSHKNLKLCVSSREENVFMNRYQEYQRLRLHQMTWYDLRGYTKKNLSHLQNKALPDKLSYEVASKAQGIFLWCTLVVQALRRDIEVDPHNSFAGSSVRESSIMELLDELPTDLEDIFRYILNRLSRRKKRNLYQTLSMLKVSAESPEINPVTLWLIAYSFLDEYNKDAGFALIRESDEGPNGNTASREERMKYALRKLQHESGGLLEAVENTLMGRDEMAWRELGYTSDGPNRPIAISYVHRSVPEILERSEFASERKAMLGSFNAADAIANLSLAHWRFCVGSMPQNPNLFPGLARFVLEISSDKTNFKFLDTLDFLSQGYVCDEAGNCAVPFIYDSDTRRRIIGWVTPNYHTAEENRTHGNFNTLFMALKFRRYDYVLWRMQHRAHGIGSPIKKAMLAAILFRHPVPEHVSGDLEHELFNIGCFADSFSTGFTQLPYNDKNLHVHNVECLTIWRDFLAVNWYFWYLYGSIDRRGFSHWLESFLNRGVLCEFEVFITRSTEKEYATINLGDVEVRMWSDYATDSSEYQKTVQATRIFDSDTVYTLADWLRVIDLPNLDRILFLLEENNSVLSHHCANEESLQDPFTCFLGRACIPPAVPMELGNAYTTLQVILSEAIGG</sequence>
<evidence type="ECO:0000256" key="1">
    <source>
        <dbReference type="ARBA" id="ARBA00022737"/>
    </source>
</evidence>
<dbReference type="EMBL" id="QKXC01000398">
    <property type="protein sequence ID" value="RBR04979.1"/>
    <property type="molecule type" value="Genomic_DNA"/>
</dbReference>
<dbReference type="SUPFAM" id="SSF52540">
    <property type="entry name" value="P-loop containing nucleoside triphosphate hydrolases"/>
    <property type="match status" value="1"/>
</dbReference>
<name>A0A366QJ71_9HYPO</name>
<dbReference type="GeneID" id="42000867"/>
<dbReference type="OrthoDB" id="443402at2759"/>
<reference evidence="3 4" key="1">
    <citation type="submission" date="2018-06" db="EMBL/GenBank/DDBJ databases">
        <title>Fusarium incarnatum-equiseti species complex species 28.</title>
        <authorList>
            <person name="Gardiner D.M."/>
        </authorList>
    </citation>
    <scope>NUCLEOTIDE SEQUENCE [LARGE SCALE GENOMIC DNA]</scope>
    <source>
        <strain evidence="3 4">FIESC_28</strain>
    </source>
</reference>
<dbReference type="PANTHER" id="PTHR10039:SF5">
    <property type="entry name" value="NACHT DOMAIN-CONTAINING PROTEIN"/>
    <property type="match status" value="1"/>
</dbReference>
<dbReference type="InterPro" id="IPR056884">
    <property type="entry name" value="NPHP3-like_N"/>
</dbReference>